<geneLocation type="plasmid" evidence="2">
    <name>pl21533-7</name>
</geneLocation>
<name>A0AAC9B433_9LACO</name>
<keyword evidence="1" id="KW-0378">Hydrolase</keyword>
<keyword evidence="1" id="KW-0614">Plasmid</keyword>
<proteinExistence type="predicted"/>
<protein>
    <submittedName>
        <fullName evidence="1">Type I restriction-modification system, restriction subunit R</fullName>
        <ecNumber evidence="1">3.1.21.3</ecNumber>
    </submittedName>
</protein>
<gene>
    <name evidence="1" type="ORF">ADU70_0103</name>
</gene>
<dbReference type="EC" id="3.1.21.3" evidence="1"/>
<dbReference type="Proteomes" id="UP000076405">
    <property type="component" value="Plasmid pL21533-7"/>
</dbReference>
<organism evidence="1 2">
    <name type="scientific">Pediococcus damnosus</name>
    <dbReference type="NCBI Taxonomy" id="51663"/>
    <lineage>
        <taxon>Bacteria</taxon>
        <taxon>Bacillati</taxon>
        <taxon>Bacillota</taxon>
        <taxon>Bacilli</taxon>
        <taxon>Lactobacillales</taxon>
        <taxon>Lactobacillaceae</taxon>
        <taxon>Pediococcus</taxon>
    </lineage>
</organism>
<dbReference type="GO" id="GO:0009035">
    <property type="term" value="F:type I site-specific deoxyribonuclease activity"/>
    <property type="evidence" value="ECO:0007669"/>
    <property type="project" value="UniProtKB-EC"/>
</dbReference>
<dbReference type="RefSeq" id="WP_226998000.1">
    <property type="nucleotide sequence ID" value="NZ_CP012282.1"/>
</dbReference>
<evidence type="ECO:0000313" key="2">
    <source>
        <dbReference type="Proteomes" id="UP000076405"/>
    </source>
</evidence>
<dbReference type="AlphaFoldDB" id="A0AAC9B433"/>
<sequence length="101" mass="11682">MVSNKGEYTEPFTTETLKSVRKAIRTAQQDLKIYKWAADHDYNGNDILAAYELYRPGIPLVDNTALNQYLQDLESHLDIGFFELADFEESLLNYFAKITKK</sequence>
<reference evidence="1 2" key="1">
    <citation type="journal article" date="2016" name="PLoS ONE">
        <title>The Identification of Novel Diagnostic Marker Genes for the Detection of Beer Spoiling Pediococcus damnosus Strains Using the BlAst Diagnostic Gene findEr.</title>
        <authorList>
            <person name="Behr J."/>
            <person name="Geissler A.J."/>
            <person name="Schmid J."/>
            <person name="Zehe A."/>
            <person name="Vogel R.F."/>
        </authorList>
    </citation>
    <scope>NUCLEOTIDE SEQUENCE [LARGE SCALE GENOMIC DNA]</scope>
    <source>
        <strain evidence="1 2">TMW 2.1533</strain>
    </source>
</reference>
<evidence type="ECO:0000313" key="1">
    <source>
        <dbReference type="EMBL" id="AMV63970.1"/>
    </source>
</evidence>
<dbReference type="EMBL" id="CP012282">
    <property type="protein sequence ID" value="AMV63970.1"/>
    <property type="molecule type" value="Genomic_DNA"/>
</dbReference>
<accession>A0AAC9B433</accession>